<keyword evidence="1" id="KW-1133">Transmembrane helix</keyword>
<keyword evidence="1" id="KW-0812">Transmembrane</keyword>
<evidence type="ECO:0000313" key="2">
    <source>
        <dbReference type="EMBL" id="TXL72567.1"/>
    </source>
</evidence>
<gene>
    <name evidence="2" type="ORF">FHP25_25050</name>
</gene>
<feature type="transmembrane region" description="Helical" evidence="1">
    <location>
        <begin position="42"/>
        <end position="64"/>
    </location>
</feature>
<dbReference type="EMBL" id="VDUZ01000032">
    <property type="protein sequence ID" value="TXL72567.1"/>
    <property type="molecule type" value="Genomic_DNA"/>
</dbReference>
<feature type="transmembrane region" description="Helical" evidence="1">
    <location>
        <begin position="6"/>
        <end position="30"/>
    </location>
</feature>
<dbReference type="RefSeq" id="WP_147849726.1">
    <property type="nucleotide sequence ID" value="NZ_VDUZ01000032.1"/>
</dbReference>
<keyword evidence="3" id="KW-1185">Reference proteome</keyword>
<accession>A0A5C8PFL4</accession>
<sequence>MDIGEVVGALGVKLSTALAGLAGGVARVVFMSQANAMSWKRGMSLIALGAISASYLTPLVGLVITVAPDGALDRALAFVIGLLSMTLIELVLRLADWFREDPRRVLDFLRPGSTRPPTGGQS</sequence>
<dbReference type="Proteomes" id="UP000321638">
    <property type="component" value="Unassembled WGS sequence"/>
</dbReference>
<feature type="transmembrane region" description="Helical" evidence="1">
    <location>
        <begin position="76"/>
        <end position="95"/>
    </location>
</feature>
<keyword evidence="1" id="KW-0472">Membrane</keyword>
<dbReference type="AlphaFoldDB" id="A0A5C8PFL4"/>
<reference evidence="2 3" key="1">
    <citation type="submission" date="2019-06" db="EMBL/GenBank/DDBJ databases">
        <title>New taxonomy in bacterial strain CC-CFT640, isolated from vineyard.</title>
        <authorList>
            <person name="Lin S.-Y."/>
            <person name="Tsai C.-F."/>
            <person name="Young C.-C."/>
        </authorList>
    </citation>
    <scope>NUCLEOTIDE SEQUENCE [LARGE SCALE GENOMIC DNA]</scope>
    <source>
        <strain evidence="2 3">CC-CFT640</strain>
    </source>
</reference>
<comment type="caution">
    <text evidence="2">The sequence shown here is derived from an EMBL/GenBank/DDBJ whole genome shotgun (WGS) entry which is preliminary data.</text>
</comment>
<evidence type="ECO:0000256" key="1">
    <source>
        <dbReference type="SAM" id="Phobius"/>
    </source>
</evidence>
<name>A0A5C8PFL4_9HYPH</name>
<proteinExistence type="predicted"/>
<organism evidence="2 3">
    <name type="scientific">Vineibacter terrae</name>
    <dbReference type="NCBI Taxonomy" id="2586908"/>
    <lineage>
        <taxon>Bacteria</taxon>
        <taxon>Pseudomonadati</taxon>
        <taxon>Pseudomonadota</taxon>
        <taxon>Alphaproteobacteria</taxon>
        <taxon>Hyphomicrobiales</taxon>
        <taxon>Vineibacter</taxon>
    </lineage>
</organism>
<evidence type="ECO:0000313" key="3">
    <source>
        <dbReference type="Proteomes" id="UP000321638"/>
    </source>
</evidence>
<protein>
    <submittedName>
        <fullName evidence="2">Uncharacterized protein</fullName>
    </submittedName>
</protein>